<organism evidence="1 2">
    <name type="scientific">Mycolicibacter algericus</name>
    <name type="common">Mycobacterium algericum</name>
    <dbReference type="NCBI Taxonomy" id="1288388"/>
    <lineage>
        <taxon>Bacteria</taxon>
        <taxon>Bacillati</taxon>
        <taxon>Actinomycetota</taxon>
        <taxon>Actinomycetes</taxon>
        <taxon>Mycobacteriales</taxon>
        <taxon>Mycobacteriaceae</taxon>
        <taxon>Mycolicibacter</taxon>
    </lineage>
</organism>
<reference evidence="1 2" key="1">
    <citation type="journal article" date="2019" name="Emerg. Microbes Infect.">
        <title>Comprehensive subspecies identification of 175 nontuberculous mycobacteria species based on 7547 genomic profiles.</title>
        <authorList>
            <person name="Matsumoto Y."/>
            <person name="Kinjo T."/>
            <person name="Motooka D."/>
            <person name="Nabeya D."/>
            <person name="Jung N."/>
            <person name="Uechi K."/>
            <person name="Horii T."/>
            <person name="Iida T."/>
            <person name="Fujita J."/>
            <person name="Nakamura S."/>
        </authorList>
    </citation>
    <scope>NUCLEOTIDE SEQUENCE [LARGE SCALE GENOMIC DNA]</scope>
    <source>
        <strain evidence="1 2">JCM 30723</strain>
    </source>
</reference>
<name>A0A7I9Y665_MYCAL</name>
<protein>
    <submittedName>
        <fullName evidence="1">Uncharacterized protein</fullName>
    </submittedName>
</protein>
<gene>
    <name evidence="1" type="ORF">MALGJ_08410</name>
</gene>
<dbReference type="Proteomes" id="UP000465305">
    <property type="component" value="Unassembled WGS sequence"/>
</dbReference>
<dbReference type="EMBL" id="BLKY01000001">
    <property type="protein sequence ID" value="GFG84165.1"/>
    <property type="molecule type" value="Genomic_DNA"/>
</dbReference>
<comment type="caution">
    <text evidence="1">The sequence shown here is derived from an EMBL/GenBank/DDBJ whole genome shotgun (WGS) entry which is preliminary data.</text>
</comment>
<proteinExistence type="predicted"/>
<evidence type="ECO:0000313" key="2">
    <source>
        <dbReference type="Proteomes" id="UP000465305"/>
    </source>
</evidence>
<dbReference type="AlphaFoldDB" id="A0A7I9Y665"/>
<accession>A0A7I9Y665</accession>
<sequence>MTTGCDPKTVRNWATVTAPAVTAATITTGSHTRLISLFIVTFPDADRVRPTTQFQVAKLIM</sequence>
<evidence type="ECO:0000313" key="1">
    <source>
        <dbReference type="EMBL" id="GFG84165.1"/>
    </source>
</evidence>